<sequence>MFQKLFAFALLLLPLSTSAQVAPAVSGHGWSLSAGAEYSNFQPDWGPDRLQGIAVFADVDHILLRNLGAEGEARWLRFSPPQGETEDNYLLGPRYRVWRHHALSLYGKFLLGGGWITYYPSTIGSGSYFAYAPGGTAEFRVARRWSVRGDYEYQFWPSAPGLAFTFPNPSHGLSPNGFSVGASYKIF</sequence>
<gene>
    <name evidence="4" type="ORF">H7849_00890</name>
</gene>
<dbReference type="InterPro" id="IPR011250">
    <property type="entry name" value="OMP/PagP_B-barrel"/>
</dbReference>
<proteinExistence type="predicted"/>
<evidence type="ECO:0000259" key="3">
    <source>
        <dbReference type="Pfam" id="PF13505"/>
    </source>
</evidence>
<accession>A0A7G8BJ92</accession>
<name>A0A7G8BJ92_9BACT</name>
<dbReference type="KEGG" id="adin:H7849_00890"/>
<evidence type="ECO:0000256" key="1">
    <source>
        <dbReference type="ARBA" id="ARBA00022729"/>
    </source>
</evidence>
<keyword evidence="5" id="KW-1185">Reference proteome</keyword>
<reference evidence="4 5" key="1">
    <citation type="submission" date="2020-08" db="EMBL/GenBank/DDBJ databases">
        <title>Edaphobacter telluris sp. nov. and Acidobacterium dinghuensis sp. nov., two acidobacteria isolated from forest soil.</title>
        <authorList>
            <person name="Fu J."/>
            <person name="Qiu L."/>
        </authorList>
    </citation>
    <scope>NUCLEOTIDE SEQUENCE [LARGE SCALE GENOMIC DNA]</scope>
    <source>
        <strain evidence="4">4Y35</strain>
    </source>
</reference>
<dbReference type="SUPFAM" id="SSF56925">
    <property type="entry name" value="OMPA-like"/>
    <property type="match status" value="1"/>
</dbReference>
<dbReference type="Pfam" id="PF13505">
    <property type="entry name" value="OMP_b-brl"/>
    <property type="match status" value="1"/>
</dbReference>
<dbReference type="InterPro" id="IPR027385">
    <property type="entry name" value="Beta-barrel_OMP"/>
</dbReference>
<evidence type="ECO:0000256" key="2">
    <source>
        <dbReference type="SAM" id="SignalP"/>
    </source>
</evidence>
<feature type="signal peptide" evidence="2">
    <location>
        <begin position="1"/>
        <end position="19"/>
    </location>
</feature>
<evidence type="ECO:0000313" key="4">
    <source>
        <dbReference type="EMBL" id="QNI32612.1"/>
    </source>
</evidence>
<evidence type="ECO:0000313" key="5">
    <source>
        <dbReference type="Proteomes" id="UP000515312"/>
    </source>
</evidence>
<dbReference type="EMBL" id="CP060394">
    <property type="protein sequence ID" value="QNI32612.1"/>
    <property type="molecule type" value="Genomic_DNA"/>
</dbReference>
<protein>
    <submittedName>
        <fullName evidence="4">Outer membrane beta-barrel protein</fullName>
    </submittedName>
</protein>
<dbReference type="AlphaFoldDB" id="A0A7G8BJ92"/>
<organism evidence="4 5">
    <name type="scientific">Alloacidobacterium dinghuense</name>
    <dbReference type="NCBI Taxonomy" id="2763107"/>
    <lineage>
        <taxon>Bacteria</taxon>
        <taxon>Pseudomonadati</taxon>
        <taxon>Acidobacteriota</taxon>
        <taxon>Terriglobia</taxon>
        <taxon>Terriglobales</taxon>
        <taxon>Acidobacteriaceae</taxon>
        <taxon>Alloacidobacterium</taxon>
    </lineage>
</organism>
<keyword evidence="1 2" id="KW-0732">Signal</keyword>
<dbReference type="Proteomes" id="UP000515312">
    <property type="component" value="Chromosome"/>
</dbReference>
<dbReference type="RefSeq" id="WP_186743566.1">
    <property type="nucleotide sequence ID" value="NZ_CP060394.1"/>
</dbReference>
<feature type="chain" id="PRO_5028994867" evidence="2">
    <location>
        <begin position="20"/>
        <end position="187"/>
    </location>
</feature>
<feature type="domain" description="Outer membrane protein beta-barrel" evidence="3">
    <location>
        <begin position="10"/>
        <end position="185"/>
    </location>
</feature>